<feature type="region of interest" description="Disordered" evidence="3">
    <location>
        <begin position="34"/>
        <end position="64"/>
    </location>
</feature>
<feature type="signal peptide" evidence="4">
    <location>
        <begin position="1"/>
        <end position="21"/>
    </location>
</feature>
<feature type="repeat" description="PPR" evidence="2">
    <location>
        <begin position="163"/>
        <end position="197"/>
    </location>
</feature>
<feature type="domain" description="PROP1-like PPR" evidence="5">
    <location>
        <begin position="110"/>
        <end position="240"/>
    </location>
</feature>
<proteinExistence type="predicted"/>
<organism evidence="6 7">
    <name type="scientific">Prymnesium parvum</name>
    <name type="common">Toxic golden alga</name>
    <dbReference type="NCBI Taxonomy" id="97485"/>
    <lineage>
        <taxon>Eukaryota</taxon>
        <taxon>Haptista</taxon>
        <taxon>Haptophyta</taxon>
        <taxon>Prymnesiophyceae</taxon>
        <taxon>Prymnesiales</taxon>
        <taxon>Prymnesiaceae</taxon>
        <taxon>Prymnesium</taxon>
    </lineage>
</organism>
<dbReference type="PANTHER" id="PTHR47447:SF17">
    <property type="entry name" value="OS12G0638900 PROTEIN"/>
    <property type="match status" value="1"/>
</dbReference>
<feature type="repeat" description="PPR" evidence="2">
    <location>
        <begin position="198"/>
        <end position="232"/>
    </location>
</feature>
<dbReference type="InterPro" id="IPR033443">
    <property type="entry name" value="PROP1-like_PPR_dom"/>
</dbReference>
<feature type="repeat" description="PPR" evidence="2">
    <location>
        <begin position="128"/>
        <end position="162"/>
    </location>
</feature>
<feature type="chain" id="PRO_5044191674" description="PROP1-like PPR domain-containing protein" evidence="4">
    <location>
        <begin position="22"/>
        <end position="780"/>
    </location>
</feature>
<dbReference type="NCBIfam" id="TIGR00756">
    <property type="entry name" value="PPR"/>
    <property type="match status" value="9"/>
</dbReference>
<keyword evidence="1" id="KW-0677">Repeat</keyword>
<name>A0AB34JLL6_PRYPA</name>
<dbReference type="Proteomes" id="UP001515480">
    <property type="component" value="Unassembled WGS sequence"/>
</dbReference>
<comment type="caution">
    <text evidence="6">The sequence shown here is derived from an EMBL/GenBank/DDBJ whole genome shotgun (WGS) entry which is preliminary data.</text>
</comment>
<dbReference type="PANTHER" id="PTHR47447">
    <property type="entry name" value="OS03G0856100 PROTEIN"/>
    <property type="match status" value="1"/>
</dbReference>
<dbReference type="EMBL" id="JBGBPQ010000007">
    <property type="protein sequence ID" value="KAL1521544.1"/>
    <property type="molecule type" value="Genomic_DNA"/>
</dbReference>
<keyword evidence="7" id="KW-1185">Reference proteome</keyword>
<dbReference type="InterPro" id="IPR011990">
    <property type="entry name" value="TPR-like_helical_dom_sf"/>
</dbReference>
<feature type="repeat" description="PPR" evidence="2">
    <location>
        <begin position="620"/>
        <end position="650"/>
    </location>
</feature>
<dbReference type="Gene3D" id="1.25.40.10">
    <property type="entry name" value="Tetratricopeptide repeat domain"/>
    <property type="match status" value="3"/>
</dbReference>
<dbReference type="Pfam" id="PF13041">
    <property type="entry name" value="PPR_2"/>
    <property type="match status" value="2"/>
</dbReference>
<feature type="region of interest" description="Disordered" evidence="3">
    <location>
        <begin position="759"/>
        <end position="780"/>
    </location>
</feature>
<evidence type="ECO:0000256" key="4">
    <source>
        <dbReference type="SAM" id="SignalP"/>
    </source>
</evidence>
<evidence type="ECO:0000256" key="1">
    <source>
        <dbReference type="ARBA" id="ARBA00022737"/>
    </source>
</evidence>
<evidence type="ECO:0000259" key="5">
    <source>
        <dbReference type="Pfam" id="PF17177"/>
    </source>
</evidence>
<feature type="repeat" description="PPR" evidence="2">
    <location>
        <begin position="233"/>
        <end position="267"/>
    </location>
</feature>
<keyword evidence="4" id="KW-0732">Signal</keyword>
<feature type="compositionally biased region" description="Polar residues" evidence="3">
    <location>
        <begin position="765"/>
        <end position="780"/>
    </location>
</feature>
<dbReference type="InterPro" id="IPR002885">
    <property type="entry name" value="PPR_rpt"/>
</dbReference>
<evidence type="ECO:0000313" key="6">
    <source>
        <dbReference type="EMBL" id="KAL1521544.1"/>
    </source>
</evidence>
<accession>A0AB34JLL6</accession>
<protein>
    <recommendedName>
        <fullName evidence="5">PROP1-like PPR domain-containing protein</fullName>
    </recommendedName>
</protein>
<feature type="repeat" description="PPR" evidence="2">
    <location>
        <begin position="661"/>
        <end position="695"/>
    </location>
</feature>
<feature type="repeat" description="PPR" evidence="2">
    <location>
        <begin position="93"/>
        <end position="127"/>
    </location>
</feature>
<reference evidence="6 7" key="1">
    <citation type="journal article" date="2024" name="Science">
        <title>Giant polyketide synthase enzymes in the biosynthesis of giant marine polyether toxins.</title>
        <authorList>
            <person name="Fallon T.R."/>
            <person name="Shende V.V."/>
            <person name="Wierzbicki I.H."/>
            <person name="Pendleton A.L."/>
            <person name="Watervoot N.F."/>
            <person name="Auber R.P."/>
            <person name="Gonzalez D.J."/>
            <person name="Wisecaver J.H."/>
            <person name="Moore B.S."/>
        </authorList>
    </citation>
    <scope>NUCLEOTIDE SEQUENCE [LARGE SCALE GENOMIC DNA]</scope>
    <source>
        <strain evidence="6 7">12B1</strain>
    </source>
</reference>
<feature type="repeat" description="PPR" evidence="2">
    <location>
        <begin position="585"/>
        <end position="619"/>
    </location>
</feature>
<evidence type="ECO:0000313" key="7">
    <source>
        <dbReference type="Proteomes" id="UP001515480"/>
    </source>
</evidence>
<feature type="repeat" description="PPR" evidence="2">
    <location>
        <begin position="338"/>
        <end position="372"/>
    </location>
</feature>
<dbReference type="PROSITE" id="PS51375">
    <property type="entry name" value="PPR"/>
    <property type="match status" value="11"/>
</dbReference>
<sequence length="780" mass="84160">MAALLALVATAFPLPTGATRAAPPLVRRPPRLAHASLRAPPPSSSLLPHASASPRDSPPRAAAMSDAIAAARAGRAAAALPLATRALSAAVPDVRVCNRLLRELGDSGGTEEMMAFFEAMRAAGVEPTQVTYGTLVSRAAASREPALAAQCFRAMLRRGLQPDVQTFNSLINAFAKAGDANKAFIAADAMQKRGIAPTLVTFNTLIDACARSGNLTRAEATLARMRAAGLRPDERTYSILIHACARQAQLKEAFGWLYEMRAAGLAPNAVTWSALINVCCRSSRIERAFEVLAEMQATGFTPNVITYTTLIDGCAKAGQLQRALQVFRRMQGEGIAPNRITCHALFHGFLQQGEVLLAREVLQHMAKAGHRPGAVAFTALLTSASKLGPKAPHSAGVACLLRQMLAAEYPSAGDDKQLGGKTSSLLDRSLRLLDERKLEGWRAGEEARGGEQFDKTLGVVDALLLARVKPTHAMWERLFEHVGSRSQLEQALARCERSAVDAARLDCVSAARERVASDERAAVPSGRVHQPFLSDSDSPPKPELVRAFQACRPTLARSDDRQMAAACRRARQVFNEMRASGISPDRAAYNALINACSSAGDIARAEGAFGEMVAAGIKPDVISYTSLIKACAVAGDSAGADSIFLEMQQRTNHFTTFTPPSSYTFAHLMAVHRRAGNATRVFELLDSMKDQGLSPSIAHYSIALQVCEMQANDPISLIRALDVYESMKNDFIRLDTRSLLSLDRICKVHHRADLAARARQERSMQTRPSWQTDWRAAPQS</sequence>
<feature type="repeat" description="PPR" evidence="2">
    <location>
        <begin position="268"/>
        <end position="302"/>
    </location>
</feature>
<evidence type="ECO:0000256" key="3">
    <source>
        <dbReference type="SAM" id="MobiDB-lite"/>
    </source>
</evidence>
<dbReference type="AlphaFoldDB" id="A0AB34JLL6"/>
<dbReference type="Pfam" id="PF17177">
    <property type="entry name" value="PPR_long"/>
    <property type="match status" value="1"/>
</dbReference>
<feature type="repeat" description="PPR" evidence="2">
    <location>
        <begin position="303"/>
        <end position="337"/>
    </location>
</feature>
<dbReference type="Pfam" id="PF13812">
    <property type="entry name" value="PPR_3"/>
    <property type="match status" value="2"/>
</dbReference>
<gene>
    <name evidence="6" type="ORF">AB1Y20_021203</name>
</gene>
<evidence type="ECO:0000256" key="2">
    <source>
        <dbReference type="PROSITE-ProRule" id="PRU00708"/>
    </source>
</evidence>